<dbReference type="RefSeq" id="WP_062603295.1">
    <property type="nucleotide sequence ID" value="NZ_FCOX02000004.1"/>
</dbReference>
<dbReference type="SUPFAM" id="SSF46955">
    <property type="entry name" value="Putative DNA-binding domain"/>
    <property type="match status" value="1"/>
</dbReference>
<evidence type="ECO:0000256" key="2">
    <source>
        <dbReference type="ARBA" id="ARBA00023172"/>
    </source>
</evidence>
<dbReference type="OrthoDB" id="9034800at2"/>
<keyword evidence="5" id="KW-1185">Reference proteome</keyword>
<dbReference type="Pfam" id="PF07825">
    <property type="entry name" value="Exc"/>
    <property type="match status" value="1"/>
</dbReference>
<reference evidence="4" key="1">
    <citation type="submission" date="2016-01" db="EMBL/GenBank/DDBJ databases">
        <authorList>
            <person name="Peeters C."/>
        </authorList>
    </citation>
    <scope>NUCLEOTIDE SEQUENCE</scope>
    <source>
        <strain evidence="4">LMG 29321</strain>
    </source>
</reference>
<proteinExistence type="predicted"/>
<dbReference type="InterPro" id="IPR012884">
    <property type="entry name" value="Excisionase-like"/>
</dbReference>
<evidence type="ECO:0000313" key="5">
    <source>
        <dbReference type="Proteomes" id="UP000071859"/>
    </source>
</evidence>
<dbReference type="InterPro" id="IPR009061">
    <property type="entry name" value="DNA-bd_dom_put_sf"/>
</dbReference>
<comment type="caution">
    <text evidence="4">The sequence shown here is derived from an EMBL/GenBank/DDBJ whole genome shotgun (WGS) entry which is preliminary data.</text>
</comment>
<sequence>MPRLIPLSEWAVIVFGENTFHPSTLLRWVHDGRISPQPKKIGRTYFVDPKAEYVPSECDLLERTM</sequence>
<dbReference type="Proteomes" id="UP000071859">
    <property type="component" value="Unassembled WGS sequence"/>
</dbReference>
<dbReference type="InterPro" id="IPR038137">
    <property type="entry name" value="Excisionase-like_sf"/>
</dbReference>
<name>A0A158A602_9BURK</name>
<gene>
    <name evidence="4" type="ORF">AWB78_01294</name>
</gene>
<dbReference type="Gene3D" id="1.10.1660.20">
    <property type="match status" value="1"/>
</dbReference>
<keyword evidence="1" id="KW-0238">DNA-binding</keyword>
<dbReference type="GO" id="GO:0003677">
    <property type="term" value="F:DNA binding"/>
    <property type="evidence" value="ECO:0007669"/>
    <property type="project" value="UniProtKB-KW"/>
</dbReference>
<dbReference type="AlphaFoldDB" id="A0A158A602"/>
<evidence type="ECO:0000259" key="3">
    <source>
        <dbReference type="Pfam" id="PF07825"/>
    </source>
</evidence>
<protein>
    <submittedName>
        <fullName evidence="4">Excisionase-like protein</fullName>
    </submittedName>
</protein>
<organism evidence="4 5">
    <name type="scientific">Caballeronia calidae</name>
    <dbReference type="NCBI Taxonomy" id="1777139"/>
    <lineage>
        <taxon>Bacteria</taxon>
        <taxon>Pseudomonadati</taxon>
        <taxon>Pseudomonadota</taxon>
        <taxon>Betaproteobacteria</taxon>
        <taxon>Burkholderiales</taxon>
        <taxon>Burkholderiaceae</taxon>
        <taxon>Caballeronia</taxon>
    </lineage>
</organism>
<dbReference type="GO" id="GO:0006310">
    <property type="term" value="P:DNA recombination"/>
    <property type="evidence" value="ECO:0007669"/>
    <property type="project" value="UniProtKB-KW"/>
</dbReference>
<evidence type="ECO:0000313" key="4">
    <source>
        <dbReference type="EMBL" id="SAK53115.1"/>
    </source>
</evidence>
<accession>A0A158A602</accession>
<dbReference type="EMBL" id="FCOX02000004">
    <property type="protein sequence ID" value="SAK53115.1"/>
    <property type="molecule type" value="Genomic_DNA"/>
</dbReference>
<evidence type="ECO:0000256" key="1">
    <source>
        <dbReference type="ARBA" id="ARBA00023125"/>
    </source>
</evidence>
<feature type="domain" description="Excisionase-like" evidence="3">
    <location>
        <begin position="7"/>
        <end position="56"/>
    </location>
</feature>
<keyword evidence="2" id="KW-0233">DNA recombination</keyword>